<gene>
    <name evidence="3" type="ORF">PACLA_8A045520</name>
</gene>
<evidence type="ECO:0000313" key="4">
    <source>
        <dbReference type="Proteomes" id="UP001152795"/>
    </source>
</evidence>
<dbReference type="SUPFAM" id="SSF56672">
    <property type="entry name" value="DNA/RNA polymerases"/>
    <property type="match status" value="1"/>
</dbReference>
<evidence type="ECO:0000256" key="1">
    <source>
        <dbReference type="SAM" id="MobiDB-lite"/>
    </source>
</evidence>
<dbReference type="Proteomes" id="UP001152795">
    <property type="component" value="Unassembled WGS sequence"/>
</dbReference>
<dbReference type="Gene3D" id="3.30.70.270">
    <property type="match status" value="2"/>
</dbReference>
<keyword evidence="4" id="KW-1185">Reference proteome</keyword>
<dbReference type="InterPro" id="IPR000477">
    <property type="entry name" value="RT_dom"/>
</dbReference>
<dbReference type="SUPFAM" id="SSF50630">
    <property type="entry name" value="Acid proteases"/>
    <property type="match status" value="1"/>
</dbReference>
<proteinExistence type="predicted"/>
<feature type="domain" description="Reverse transcriptase" evidence="2">
    <location>
        <begin position="311"/>
        <end position="390"/>
    </location>
</feature>
<sequence length="465" mass="53471">MSETSNDYANKIKTQRRRQYKESESDGSEDDERKTKSVEKKISCKFCGFEHWPDKRKCPAWGKTCNKCKRKNHFAKRCRKSAIYCIESEEEQISDVRIQAMNEKAVFAKMLVNDVHVHFQVDCGASANILPYKYVEKEKISPCDRTLVMWNGTKVKPLGTCVVRVVNLRNQKKYDVKFLIVKDDLTPLLDKHAEVFNNDLGRLPGIVHLEVDPNHKPVVLPARKIPVSVRDQFKVELQRLERLGVITPVEEPTEWVSQIVVAMKKSGALCVCIDPKPLNEALKRERYQIPVIDDLLPDLSKARVFSKIPVVAPPFGLNVSSEIFQKRLNQELLGLEGVRCIADDILVYGTDEKDHNKNFERLLERCKEKSIKLTKDKLEFKCKEVSFHGHLLTNEGLKVDPGKVKAIMQMPRPTTPEEILHLNGMVNYLSRFLPNLSEVMKPLRDLTHKESRGAGWKYTRKHGMK</sequence>
<dbReference type="InterPro" id="IPR050951">
    <property type="entry name" value="Retrovirus_Pol_polyprotein"/>
</dbReference>
<dbReference type="InterPro" id="IPR043128">
    <property type="entry name" value="Rev_trsase/Diguanyl_cyclase"/>
</dbReference>
<reference evidence="3" key="1">
    <citation type="submission" date="2020-04" db="EMBL/GenBank/DDBJ databases">
        <authorList>
            <person name="Alioto T."/>
            <person name="Alioto T."/>
            <person name="Gomez Garrido J."/>
        </authorList>
    </citation>
    <scope>NUCLEOTIDE SEQUENCE</scope>
    <source>
        <strain evidence="3">A484AB</strain>
    </source>
</reference>
<comment type="caution">
    <text evidence="3">The sequence shown here is derived from an EMBL/GenBank/DDBJ whole genome shotgun (WGS) entry which is preliminary data.</text>
</comment>
<dbReference type="OrthoDB" id="5968890at2759"/>
<dbReference type="CDD" id="cd05481">
    <property type="entry name" value="retropepsin_like_LTR_1"/>
    <property type="match status" value="1"/>
</dbReference>
<dbReference type="CDD" id="cd01647">
    <property type="entry name" value="RT_LTR"/>
    <property type="match status" value="1"/>
</dbReference>
<protein>
    <recommendedName>
        <fullName evidence="2">Reverse transcriptase domain-containing protein</fullName>
    </recommendedName>
</protein>
<dbReference type="FunFam" id="3.30.70.270:FF:000003">
    <property type="entry name" value="Transposon Ty3-G Gag-Pol polyprotein"/>
    <property type="match status" value="1"/>
</dbReference>
<dbReference type="PANTHER" id="PTHR37984">
    <property type="entry name" value="PROTEIN CBG26694"/>
    <property type="match status" value="1"/>
</dbReference>
<dbReference type="Gene3D" id="2.40.70.10">
    <property type="entry name" value="Acid Proteases"/>
    <property type="match status" value="1"/>
</dbReference>
<dbReference type="InterPro" id="IPR021109">
    <property type="entry name" value="Peptidase_aspartic_dom_sf"/>
</dbReference>
<accession>A0A7D9IBH6</accession>
<dbReference type="PANTHER" id="PTHR37984:SF8">
    <property type="entry name" value="CCHC-TYPE DOMAIN-CONTAINING PROTEIN"/>
    <property type="match status" value="1"/>
</dbReference>
<dbReference type="AlphaFoldDB" id="A0A7D9IBH6"/>
<dbReference type="InterPro" id="IPR043502">
    <property type="entry name" value="DNA/RNA_pol_sf"/>
</dbReference>
<evidence type="ECO:0000313" key="3">
    <source>
        <dbReference type="EMBL" id="CAB4004971.1"/>
    </source>
</evidence>
<name>A0A7D9IBH6_PARCT</name>
<dbReference type="Pfam" id="PF00078">
    <property type="entry name" value="RVT_1"/>
    <property type="match status" value="1"/>
</dbReference>
<evidence type="ECO:0000259" key="2">
    <source>
        <dbReference type="Pfam" id="PF00078"/>
    </source>
</evidence>
<organism evidence="3 4">
    <name type="scientific">Paramuricea clavata</name>
    <name type="common">Red gorgonian</name>
    <name type="synonym">Violescent sea-whip</name>
    <dbReference type="NCBI Taxonomy" id="317549"/>
    <lineage>
        <taxon>Eukaryota</taxon>
        <taxon>Metazoa</taxon>
        <taxon>Cnidaria</taxon>
        <taxon>Anthozoa</taxon>
        <taxon>Octocorallia</taxon>
        <taxon>Malacalcyonacea</taxon>
        <taxon>Plexauridae</taxon>
        <taxon>Paramuricea</taxon>
    </lineage>
</organism>
<dbReference type="EMBL" id="CACRXK020005062">
    <property type="protein sequence ID" value="CAB4004971.1"/>
    <property type="molecule type" value="Genomic_DNA"/>
</dbReference>
<feature type="region of interest" description="Disordered" evidence="1">
    <location>
        <begin position="1"/>
        <end position="36"/>
    </location>
</feature>